<dbReference type="GO" id="GO:0005576">
    <property type="term" value="C:extracellular region"/>
    <property type="evidence" value="ECO:0007669"/>
    <property type="project" value="TreeGrafter"/>
</dbReference>
<dbReference type="InterPro" id="IPR024516">
    <property type="entry name" value="Mce_C"/>
</dbReference>
<dbReference type="EMBL" id="WSEK01000004">
    <property type="protein sequence ID" value="MVQ50577.1"/>
    <property type="molecule type" value="Genomic_DNA"/>
</dbReference>
<organism evidence="3 4">
    <name type="scientific">Nocardioides agri</name>
    <dbReference type="NCBI Taxonomy" id="2682843"/>
    <lineage>
        <taxon>Bacteria</taxon>
        <taxon>Bacillati</taxon>
        <taxon>Actinomycetota</taxon>
        <taxon>Actinomycetes</taxon>
        <taxon>Propionibacteriales</taxon>
        <taxon>Nocardioidaceae</taxon>
        <taxon>Nocardioides</taxon>
    </lineage>
</organism>
<protein>
    <submittedName>
        <fullName evidence="3">MCE family protein</fullName>
    </submittedName>
</protein>
<dbReference type="Pfam" id="PF02470">
    <property type="entry name" value="MlaD"/>
    <property type="match status" value="1"/>
</dbReference>
<dbReference type="InterPro" id="IPR052336">
    <property type="entry name" value="MlaD_Phospholipid_Transporter"/>
</dbReference>
<keyword evidence="4" id="KW-1185">Reference proteome</keyword>
<proteinExistence type="predicted"/>
<dbReference type="AlphaFoldDB" id="A0A6L6XV74"/>
<name>A0A6L6XV74_9ACTN</name>
<evidence type="ECO:0000313" key="4">
    <source>
        <dbReference type="Proteomes" id="UP000473525"/>
    </source>
</evidence>
<feature type="domain" description="Mce/MlaD" evidence="1">
    <location>
        <begin position="40"/>
        <end position="114"/>
    </location>
</feature>
<dbReference type="Pfam" id="PF11887">
    <property type="entry name" value="Mce4_CUP1"/>
    <property type="match status" value="1"/>
</dbReference>
<dbReference type="PANTHER" id="PTHR33371:SF18">
    <property type="entry name" value="MCE-FAMILY PROTEIN MCE3C"/>
    <property type="match status" value="1"/>
</dbReference>
<dbReference type="PANTHER" id="PTHR33371">
    <property type="entry name" value="INTERMEMBRANE PHOSPHOLIPID TRANSPORT SYSTEM BINDING PROTEIN MLAD-RELATED"/>
    <property type="match status" value="1"/>
</dbReference>
<evidence type="ECO:0000313" key="3">
    <source>
        <dbReference type="EMBL" id="MVQ50577.1"/>
    </source>
</evidence>
<gene>
    <name evidence="3" type="ORF">GON03_15440</name>
</gene>
<evidence type="ECO:0000259" key="2">
    <source>
        <dbReference type="Pfam" id="PF11887"/>
    </source>
</evidence>
<dbReference type="InterPro" id="IPR005693">
    <property type="entry name" value="Mce"/>
</dbReference>
<dbReference type="Proteomes" id="UP000473525">
    <property type="component" value="Unassembled WGS sequence"/>
</dbReference>
<feature type="domain" description="Mammalian cell entry C-terminal" evidence="2">
    <location>
        <begin position="119"/>
        <end position="303"/>
    </location>
</feature>
<dbReference type="RefSeq" id="WP_157343696.1">
    <property type="nucleotide sequence ID" value="NZ_WSEK01000004.1"/>
</dbReference>
<sequence>MTTPFRERNPVVVGAISLAVVALLVLAAFRAQDLPVIGGGDTYYAAFAESGGLKANDEVRIAGVRVGKVEKVALDGDHVKVTFRIESGSGFGDDTRAEIKVKTLLGAMYLGLVPAGSGQLDEGSEIPVERTSSPYDVVEAFSGLAETSDRIDTDRLAQSLTTLADLTRNTPEEFRQALSGVSRLSSDIAARDEQINTLLKNLDRVTTVLDDRDQDIVGLMKESDVLFRALVARRESVHALLESTSLMSKELTVLVRQSRADLKPALEHLDNVLVVLNKNEDNLDNSLRLMAPFYRVFASTLGNGPWFDTYIQNLPPVPQVGG</sequence>
<reference evidence="3 4" key="1">
    <citation type="submission" date="2019-12" db="EMBL/GenBank/DDBJ databases">
        <authorList>
            <person name="Huq M.A."/>
        </authorList>
    </citation>
    <scope>NUCLEOTIDE SEQUENCE [LARGE SCALE GENOMIC DNA]</scope>
    <source>
        <strain evidence="3 4">MAH-18</strain>
    </source>
</reference>
<dbReference type="InterPro" id="IPR003399">
    <property type="entry name" value="Mce/MlaD"/>
</dbReference>
<dbReference type="PRINTS" id="PR01782">
    <property type="entry name" value="MCEVIRFACTOR"/>
</dbReference>
<evidence type="ECO:0000259" key="1">
    <source>
        <dbReference type="Pfam" id="PF02470"/>
    </source>
</evidence>
<accession>A0A6L6XV74</accession>
<dbReference type="NCBIfam" id="TIGR00996">
    <property type="entry name" value="Mtu_fam_mce"/>
    <property type="match status" value="1"/>
</dbReference>
<comment type="caution">
    <text evidence="3">The sequence shown here is derived from an EMBL/GenBank/DDBJ whole genome shotgun (WGS) entry which is preliminary data.</text>
</comment>